<dbReference type="KEGG" id="frc:KX01_475"/>
<dbReference type="PROSITE" id="PS00201">
    <property type="entry name" value="FLAVODOXIN"/>
    <property type="match status" value="1"/>
</dbReference>
<dbReference type="PANTHER" id="PTHR30546">
    <property type="entry name" value="FLAVODOXIN-RELATED PROTEIN WRBA-RELATED"/>
    <property type="match status" value="1"/>
</dbReference>
<dbReference type="GO" id="GO:0016020">
    <property type="term" value="C:membrane"/>
    <property type="evidence" value="ECO:0007669"/>
    <property type="project" value="TreeGrafter"/>
</dbReference>
<dbReference type="PROSITE" id="PS50902">
    <property type="entry name" value="FLAVODOXIN_LIKE"/>
    <property type="match status" value="1"/>
</dbReference>
<comment type="cofactor">
    <cofactor evidence="1">
        <name>FMN</name>
        <dbReference type="ChEBI" id="CHEBI:58210"/>
    </cofactor>
</comment>
<dbReference type="SUPFAM" id="SSF52218">
    <property type="entry name" value="Flavoproteins"/>
    <property type="match status" value="1"/>
</dbReference>
<dbReference type="GO" id="GO:0003955">
    <property type="term" value="F:NAD(P)H dehydrogenase (quinone) activity"/>
    <property type="evidence" value="ECO:0007669"/>
    <property type="project" value="UniProtKB-EC"/>
</dbReference>
<proteinExistence type="inferred from homology"/>
<evidence type="ECO:0000313" key="6">
    <source>
        <dbReference type="EMBL" id="APC96325.1"/>
    </source>
</evidence>
<dbReference type="NCBIfam" id="TIGR01755">
    <property type="entry name" value="flav_wrbA"/>
    <property type="match status" value="1"/>
</dbReference>
<evidence type="ECO:0000256" key="3">
    <source>
        <dbReference type="ARBA" id="ARBA00022630"/>
    </source>
</evidence>
<dbReference type="Proteomes" id="UP000182521">
    <property type="component" value="Chromosome"/>
</dbReference>
<gene>
    <name evidence="6" type="primary">wrbA</name>
    <name evidence="6" type="ORF">KX01_475</name>
</gene>
<organism evidence="6 7">
    <name type="scientific">Francisella frigiditurris</name>
    <dbReference type="NCBI Taxonomy" id="1542390"/>
    <lineage>
        <taxon>Bacteria</taxon>
        <taxon>Pseudomonadati</taxon>
        <taxon>Pseudomonadota</taxon>
        <taxon>Gammaproteobacteria</taxon>
        <taxon>Thiotrichales</taxon>
        <taxon>Francisellaceae</taxon>
        <taxon>Francisella</taxon>
    </lineage>
</organism>
<dbReference type="EC" id="1.6.5.2" evidence="6"/>
<dbReference type="NCBIfam" id="NF002999">
    <property type="entry name" value="PRK03767.1"/>
    <property type="match status" value="1"/>
</dbReference>
<dbReference type="RefSeq" id="WP_071663461.1">
    <property type="nucleotide sequence ID" value="NZ_CP009654.1"/>
</dbReference>
<name>A0A1J0KRD7_9GAMM</name>
<dbReference type="AlphaFoldDB" id="A0A1J0KRD7"/>
<evidence type="ECO:0000313" key="7">
    <source>
        <dbReference type="Proteomes" id="UP000182521"/>
    </source>
</evidence>
<evidence type="ECO:0000256" key="2">
    <source>
        <dbReference type="ARBA" id="ARBA00006961"/>
    </source>
</evidence>
<comment type="similarity">
    <text evidence="2">Belongs to the WrbA family.</text>
</comment>
<evidence type="ECO:0000256" key="1">
    <source>
        <dbReference type="ARBA" id="ARBA00001917"/>
    </source>
</evidence>
<sequence>MKNILILYYTQGGSTKKMAETIALGVEATDANAILRTVPNISHNTEQTEPKIPKDGDLYATKEDIANCDGIIIGSPAYFGNMAAALKFFLEKHSDLWFKGSLIGKPAGFFTSASSMHAGHESTLLSMMIPFLHHGCLITGIPYSEQALEKTKTGGTPYGASHLNTFSPQKTLSDDEIKICKTLGKRIAEIAKKQSN</sequence>
<dbReference type="FunFam" id="3.40.50.360:FF:000001">
    <property type="entry name" value="NAD(P)H dehydrogenase (Quinone) FQR1-like"/>
    <property type="match status" value="1"/>
</dbReference>
<dbReference type="EMBL" id="CP009654">
    <property type="protein sequence ID" value="APC96325.1"/>
    <property type="molecule type" value="Genomic_DNA"/>
</dbReference>
<reference evidence="7" key="1">
    <citation type="submission" date="2014-10" db="EMBL/GenBank/DDBJ databases">
        <authorList>
            <person name="Kuske C.R."/>
            <person name="Challacombe J.F."/>
            <person name="Daligault H.E."/>
            <person name="Davenport K.W."/>
            <person name="Johnson S.L."/>
            <person name="Siddaramappa S."/>
            <person name="Petersen J.M."/>
        </authorList>
    </citation>
    <scope>NUCLEOTIDE SEQUENCE [LARGE SCALE GENOMIC DNA]</scope>
    <source>
        <strain evidence="7">CA97-1460</strain>
    </source>
</reference>
<keyword evidence="3" id="KW-0285">Flavoprotein</keyword>
<dbReference type="Pfam" id="PF03358">
    <property type="entry name" value="FMN_red"/>
    <property type="match status" value="1"/>
</dbReference>
<dbReference type="InterPro" id="IPR029039">
    <property type="entry name" value="Flavoprotein-like_sf"/>
</dbReference>
<dbReference type="InterPro" id="IPR010089">
    <property type="entry name" value="Flavoprotein_WrbA-like"/>
</dbReference>
<dbReference type="InterPro" id="IPR001226">
    <property type="entry name" value="Flavodoxin_CS"/>
</dbReference>
<keyword evidence="4" id="KW-0288">FMN</keyword>
<dbReference type="OrthoDB" id="9801479at2"/>
<dbReference type="Gene3D" id="3.40.50.360">
    <property type="match status" value="1"/>
</dbReference>
<protein>
    <submittedName>
        <fullName evidence="6">Quinone oxidoreductase, type IV</fullName>
        <ecNumber evidence="6">1.6.5.2</ecNumber>
    </submittedName>
</protein>
<dbReference type="InterPro" id="IPR005025">
    <property type="entry name" value="FMN_Rdtase-like_dom"/>
</dbReference>
<dbReference type="InterPro" id="IPR008254">
    <property type="entry name" value="Flavodoxin/NO_synth"/>
</dbReference>
<accession>A0A1J0KRD7</accession>
<dbReference type="STRING" id="1542390.KX01_475"/>
<dbReference type="GO" id="GO:0009055">
    <property type="term" value="F:electron transfer activity"/>
    <property type="evidence" value="ECO:0007669"/>
    <property type="project" value="InterPro"/>
</dbReference>
<evidence type="ECO:0000259" key="5">
    <source>
        <dbReference type="PROSITE" id="PS50902"/>
    </source>
</evidence>
<keyword evidence="7" id="KW-1185">Reference proteome</keyword>
<evidence type="ECO:0000256" key="4">
    <source>
        <dbReference type="ARBA" id="ARBA00022643"/>
    </source>
</evidence>
<keyword evidence="6" id="KW-0560">Oxidoreductase</keyword>
<dbReference type="GO" id="GO:0010181">
    <property type="term" value="F:FMN binding"/>
    <property type="evidence" value="ECO:0007669"/>
    <property type="project" value="InterPro"/>
</dbReference>
<feature type="domain" description="Flavodoxin-like" evidence="5">
    <location>
        <begin position="4"/>
        <end position="188"/>
    </location>
</feature>
<dbReference type="PANTHER" id="PTHR30546:SF23">
    <property type="entry name" value="FLAVOPROTEIN-LIKE PROTEIN YCP4-RELATED"/>
    <property type="match status" value="1"/>
</dbReference>